<gene>
    <name evidence="3" type="ORF">KKR91_16470</name>
</gene>
<feature type="transmembrane region" description="Helical" evidence="2">
    <location>
        <begin position="104"/>
        <end position="126"/>
    </location>
</feature>
<name>A0A975M4U8_9MICC</name>
<dbReference type="EMBL" id="CP076022">
    <property type="protein sequence ID" value="QWC10013.1"/>
    <property type="molecule type" value="Genomic_DNA"/>
</dbReference>
<evidence type="ECO:0000313" key="4">
    <source>
        <dbReference type="Proteomes" id="UP000676885"/>
    </source>
</evidence>
<evidence type="ECO:0000313" key="3">
    <source>
        <dbReference type="EMBL" id="QWC10013.1"/>
    </source>
</evidence>
<sequence length="218" mass="21754">MSTSAGAAGQPARKPNRARPASPGTSASGDSARSGGTESRDQIVGREKEQFGGVKIGSAFFGWLAAAGTTVVLSAIATAFGAALVANNVDVAGEAVANPQGAGITGVIILMVILFIAYFCGGYVAGRMARFSGIKQGVAVWVWGIVIAVVLALIGAIAGSQLDINAQLNTYPQLSGDNTAAAVVSAIIAALVALAGAIVGGLTGMRFHRRVDKAGLGN</sequence>
<feature type="transmembrane region" description="Helical" evidence="2">
    <location>
        <begin position="138"/>
        <end position="159"/>
    </location>
</feature>
<organism evidence="3 4">
    <name type="scientific">Arthrobacter jiangjiafuii</name>
    <dbReference type="NCBI Taxonomy" id="2817475"/>
    <lineage>
        <taxon>Bacteria</taxon>
        <taxon>Bacillati</taxon>
        <taxon>Actinomycetota</taxon>
        <taxon>Actinomycetes</taxon>
        <taxon>Micrococcales</taxon>
        <taxon>Micrococcaceae</taxon>
        <taxon>Arthrobacter</taxon>
    </lineage>
</organism>
<proteinExistence type="predicted"/>
<evidence type="ECO:0000256" key="1">
    <source>
        <dbReference type="SAM" id="MobiDB-lite"/>
    </source>
</evidence>
<keyword evidence="2" id="KW-1133">Transmembrane helix</keyword>
<feature type="transmembrane region" description="Helical" evidence="2">
    <location>
        <begin position="60"/>
        <end position="84"/>
    </location>
</feature>
<protein>
    <submittedName>
        <fullName evidence="3">Uncharacterized protein</fullName>
    </submittedName>
</protein>
<dbReference type="AlphaFoldDB" id="A0A975M4U8"/>
<dbReference type="RefSeq" id="WP_210227241.1">
    <property type="nucleotide sequence ID" value="NZ_CP076022.1"/>
</dbReference>
<feature type="region of interest" description="Disordered" evidence="1">
    <location>
        <begin position="1"/>
        <end position="44"/>
    </location>
</feature>
<accession>A0A975M4U8</accession>
<keyword evidence="4" id="KW-1185">Reference proteome</keyword>
<dbReference type="KEGG" id="ajg:KKR91_16470"/>
<evidence type="ECO:0000256" key="2">
    <source>
        <dbReference type="SAM" id="Phobius"/>
    </source>
</evidence>
<keyword evidence="2" id="KW-0812">Transmembrane</keyword>
<feature type="transmembrane region" description="Helical" evidence="2">
    <location>
        <begin position="179"/>
        <end position="203"/>
    </location>
</feature>
<reference evidence="3 4" key="1">
    <citation type="submission" date="2021-05" db="EMBL/GenBank/DDBJ databases">
        <title>Novel species in genus Arthrobacter.</title>
        <authorList>
            <person name="Zhang G."/>
        </authorList>
    </citation>
    <scope>NUCLEOTIDE SEQUENCE [LARGE SCALE GENOMIC DNA]</scope>
    <source>
        <strain evidence="4">zg-ZUI227</strain>
    </source>
</reference>
<feature type="compositionally biased region" description="Polar residues" evidence="1">
    <location>
        <begin position="23"/>
        <end position="37"/>
    </location>
</feature>
<keyword evidence="2" id="KW-0472">Membrane</keyword>
<dbReference type="Proteomes" id="UP000676885">
    <property type="component" value="Chromosome"/>
</dbReference>